<evidence type="ECO:0000256" key="2">
    <source>
        <dbReference type="ARBA" id="ARBA00023125"/>
    </source>
</evidence>
<dbReference type="PROSITE" id="PS01124">
    <property type="entry name" value="HTH_ARAC_FAMILY_2"/>
    <property type="match status" value="1"/>
</dbReference>
<keyword evidence="1" id="KW-0805">Transcription regulation</keyword>
<sequence length="296" mass="34322">MEGKNLIIPDEIQQWIPGKLTLDSQTHNWEGLTFKGYYYSDQDVHIPAMRDYMIVNYKQHAAEMRCKHDSPVWQSKIVKPGHISLLTYGEDSRWSWDNQISVSHIYLPHKDVNLISTQIFNQEISAFKIKPQVSIEDPILDSYFNLLEHELKIGGIGGDLFIESIKNQIAIHLLRHFADLDFSEKMCSSGLNKTQKELLFDYIQHHISLKITLADLARILNMSVPHLMRKFKIEFGQSPANYIMDLRVKYAKKLLQSKPDLPLKAVALDSGFCDQSHMSRVFQKTLNKTPLEIRRK</sequence>
<evidence type="ECO:0000256" key="1">
    <source>
        <dbReference type="ARBA" id="ARBA00023015"/>
    </source>
</evidence>
<gene>
    <name evidence="5" type="ORF">E0H85_10790</name>
</gene>
<dbReference type="EMBL" id="SJOA01000013">
    <property type="protein sequence ID" value="TCB58188.1"/>
    <property type="molecule type" value="Genomic_DNA"/>
</dbReference>
<dbReference type="RefSeq" id="WP_131271513.1">
    <property type="nucleotide sequence ID" value="NZ_SJOA01000013.1"/>
</dbReference>
<dbReference type="Gene3D" id="1.10.10.60">
    <property type="entry name" value="Homeodomain-like"/>
    <property type="match status" value="2"/>
</dbReference>
<proteinExistence type="predicted"/>
<dbReference type="PANTHER" id="PTHR46796">
    <property type="entry name" value="HTH-TYPE TRANSCRIPTIONAL ACTIVATOR RHAS-RELATED"/>
    <property type="match status" value="1"/>
</dbReference>
<dbReference type="Pfam" id="PF12833">
    <property type="entry name" value="HTH_18"/>
    <property type="match status" value="1"/>
</dbReference>
<reference evidence="5 6" key="1">
    <citation type="submission" date="2019-02" db="EMBL/GenBank/DDBJ databases">
        <title>High diversity of culturable Acinetobacter species in natural soil and water ecosystems.</title>
        <authorList>
            <person name="Radolfova-Krizova L."/>
            <person name="Nemec A."/>
        </authorList>
    </citation>
    <scope>NUCLEOTIDE SEQUENCE [LARGE SCALE GENOMIC DNA]</scope>
    <source>
        <strain evidence="5 6">ANC 4281</strain>
    </source>
</reference>
<protein>
    <submittedName>
        <fullName evidence="5">AraC family transcriptional regulator</fullName>
    </submittedName>
</protein>
<dbReference type="InterPro" id="IPR018060">
    <property type="entry name" value="HTH_AraC"/>
</dbReference>
<evidence type="ECO:0000259" key="4">
    <source>
        <dbReference type="PROSITE" id="PS01124"/>
    </source>
</evidence>
<feature type="domain" description="HTH araC/xylS-type" evidence="4">
    <location>
        <begin position="197"/>
        <end position="296"/>
    </location>
</feature>
<dbReference type="AlphaFoldDB" id="A0A4R0EKZ5"/>
<name>A0A4R0EKZ5_9GAMM</name>
<accession>A0A4R0EKZ5</accession>
<dbReference type="InterPro" id="IPR009057">
    <property type="entry name" value="Homeodomain-like_sf"/>
</dbReference>
<keyword evidence="2" id="KW-0238">DNA-binding</keyword>
<dbReference type="Proteomes" id="UP000291380">
    <property type="component" value="Unassembled WGS sequence"/>
</dbReference>
<dbReference type="GO" id="GO:0003700">
    <property type="term" value="F:DNA-binding transcription factor activity"/>
    <property type="evidence" value="ECO:0007669"/>
    <property type="project" value="InterPro"/>
</dbReference>
<dbReference type="SUPFAM" id="SSF46689">
    <property type="entry name" value="Homeodomain-like"/>
    <property type="match status" value="2"/>
</dbReference>
<dbReference type="InterPro" id="IPR050204">
    <property type="entry name" value="AraC_XylS_family_regulators"/>
</dbReference>
<dbReference type="GO" id="GO:0043565">
    <property type="term" value="F:sequence-specific DNA binding"/>
    <property type="evidence" value="ECO:0007669"/>
    <property type="project" value="InterPro"/>
</dbReference>
<evidence type="ECO:0000313" key="6">
    <source>
        <dbReference type="Proteomes" id="UP000291380"/>
    </source>
</evidence>
<dbReference type="SMART" id="SM00342">
    <property type="entry name" value="HTH_ARAC"/>
    <property type="match status" value="1"/>
</dbReference>
<evidence type="ECO:0000256" key="3">
    <source>
        <dbReference type="ARBA" id="ARBA00023163"/>
    </source>
</evidence>
<comment type="caution">
    <text evidence="5">The sequence shown here is derived from an EMBL/GenBank/DDBJ whole genome shotgun (WGS) entry which is preliminary data.</text>
</comment>
<dbReference type="PANTHER" id="PTHR46796:SF6">
    <property type="entry name" value="ARAC SUBFAMILY"/>
    <property type="match status" value="1"/>
</dbReference>
<keyword evidence="3" id="KW-0804">Transcription</keyword>
<organism evidence="5 6">
    <name type="scientific">Acinetobacter terrae</name>
    <dbReference type="NCBI Taxonomy" id="2731247"/>
    <lineage>
        <taxon>Bacteria</taxon>
        <taxon>Pseudomonadati</taxon>
        <taxon>Pseudomonadota</taxon>
        <taxon>Gammaproteobacteria</taxon>
        <taxon>Moraxellales</taxon>
        <taxon>Moraxellaceae</taxon>
        <taxon>Acinetobacter</taxon>
        <taxon>Acinetobacter Taxon 24</taxon>
    </lineage>
</organism>
<dbReference type="OrthoDB" id="9809338at2"/>
<evidence type="ECO:0000313" key="5">
    <source>
        <dbReference type="EMBL" id="TCB58188.1"/>
    </source>
</evidence>